<feature type="compositionally biased region" description="Polar residues" evidence="2">
    <location>
        <begin position="437"/>
        <end position="449"/>
    </location>
</feature>
<accession>G3B5M9</accession>
<dbReference type="GO" id="GO:0031297">
    <property type="term" value="P:replication fork processing"/>
    <property type="evidence" value="ECO:0007669"/>
    <property type="project" value="InterPro"/>
</dbReference>
<dbReference type="GO" id="GO:0005634">
    <property type="term" value="C:nucleus"/>
    <property type="evidence" value="ECO:0007669"/>
    <property type="project" value="InterPro"/>
</dbReference>
<evidence type="ECO:0000313" key="4">
    <source>
        <dbReference type="Proteomes" id="UP000000707"/>
    </source>
</evidence>
<organism evidence="4">
    <name type="scientific">Candida tenuis (strain ATCC 10573 / BCRC 21748 / CBS 615 / JCM 9827 / NBRC 10315 / NRRL Y-1498 / VKM Y-70)</name>
    <name type="common">Yeast</name>
    <name type="synonym">Yamadazyma tenuis</name>
    <dbReference type="NCBI Taxonomy" id="590646"/>
    <lineage>
        <taxon>Eukaryota</taxon>
        <taxon>Fungi</taxon>
        <taxon>Dikarya</taxon>
        <taxon>Ascomycota</taxon>
        <taxon>Saccharomycotina</taxon>
        <taxon>Pichiomycetes</taxon>
        <taxon>Debaryomycetaceae</taxon>
        <taxon>Yamadazyma</taxon>
    </lineage>
</organism>
<feature type="region of interest" description="Disordered" evidence="2">
    <location>
        <begin position="367"/>
        <end position="400"/>
    </location>
</feature>
<name>G3B5M9_CANTC</name>
<keyword evidence="4" id="KW-1185">Reference proteome</keyword>
<proteinExistence type="predicted"/>
<feature type="coiled-coil region" evidence="1">
    <location>
        <begin position="42"/>
        <end position="69"/>
    </location>
</feature>
<reference evidence="3 4" key="1">
    <citation type="journal article" date="2011" name="Proc. Natl. Acad. Sci. U.S.A.">
        <title>Comparative genomics of xylose-fermenting fungi for enhanced biofuel production.</title>
        <authorList>
            <person name="Wohlbach D.J."/>
            <person name="Kuo A."/>
            <person name="Sato T.K."/>
            <person name="Potts K.M."/>
            <person name="Salamov A.A."/>
            <person name="LaButti K.M."/>
            <person name="Sun H."/>
            <person name="Clum A."/>
            <person name="Pangilinan J.L."/>
            <person name="Lindquist E.A."/>
            <person name="Lucas S."/>
            <person name="Lapidus A."/>
            <person name="Jin M."/>
            <person name="Gunawan C."/>
            <person name="Balan V."/>
            <person name="Dale B.E."/>
            <person name="Jeffries T.W."/>
            <person name="Zinkel R."/>
            <person name="Barry K.W."/>
            <person name="Grigoriev I.V."/>
            <person name="Gasch A.P."/>
        </authorList>
    </citation>
    <scope>NUCLEOTIDE SEQUENCE [LARGE SCALE GENOMIC DNA]</scope>
    <source>
        <strain evidence="4">ATCC 10573 / BCRC 21748 / CBS 615 / JCM 9827 / NBRC 10315 / NRRL Y-1498 / VKM Y-70</strain>
    </source>
</reference>
<evidence type="ECO:0000256" key="1">
    <source>
        <dbReference type="SAM" id="Coils"/>
    </source>
</evidence>
<protein>
    <submittedName>
        <fullName evidence="3">Uncharacterized protein</fullName>
    </submittedName>
</protein>
<dbReference type="EMBL" id="GL996524">
    <property type="protein sequence ID" value="EGV63268.1"/>
    <property type="molecule type" value="Genomic_DNA"/>
</dbReference>
<dbReference type="GO" id="GO:0006281">
    <property type="term" value="P:DNA repair"/>
    <property type="evidence" value="ECO:0007669"/>
    <property type="project" value="InterPro"/>
</dbReference>
<dbReference type="HOGENOM" id="CLU_240775_0_0_1"/>
<sequence length="1472" mass="170456">MPFAASSILNSRRGLRKRNFASTHPYLADQAHWLDLASINYLNDIYEENRNLESMLKFLNQQYLRKKSRYPDEDRYKSKSFYKFLGRTNPNVHIGSLSQNDPEVPDLATTRNGERTESDIEELQSVDYESDDSIANIRHRSVYIDDSDENDSSHRRDSESSEISQKEREDEDGAMVHVGGRVRRGKNILHGVLPESAKRLSIWKGKKLTTKTKRVGATDLRKGLAIKKKGSSISKTNFINEMNLYDELFQEKDSDEVNMQEIGEHYLTFNNDDLNKYMNEALNESHAFDFRYNSYMFSESESDEEENEPTILFANKGHLDSSEEPEISHDISLSDIDMFDGAAFPNKVGSAPQKRISDYLKDESEINPDIVKQPKRASTFRGVPWNKQQNSRGTDPVLKRKYQKFGVKRLRRKEFNAPSRKLHEKPTKAKEQEEAKGSSTKTKNSQSEVYQPPISNYYYKKSPATFTTSIEVESTKKFIKTSRFDQIHQRDFQFNRRKERLVDIDISKLHLLSQDYISFGSARPLTVNLGDRGFTLSLVTKLNSINEAVQLLQSISRRLNGTIVDLSGIAGALRTLLNWYVTLQEIPNEVEWKYLRYIVKRSARRDPKEVSELLPSTLCIFYTFLNLTEKYNGSSKVLFDEFKDYCGFFWWLVYEKLHENTEFGTFNEADMYYSFILELLSSNMELFWSTVINSVEKVNEQRTGMCLEGMFYLCNKISPKNYNWECLYKLYDTFNEQIPSTLYKEFIDICFLLNQRRSWPLEEKLIMLLYSTVTKRKFFNFEDESLDAAPISKISTINDIPNSSFFECFIQFFYYYVSALSADSSTKRLSTKLLTSSHFSYGKGKKHQVAFINRFNFIIILSQVSSLNQNNSVTDLIKSIQESKDLDIYSLAIRNLKTYTEIVISKDQTAPIESFSLLLVNTSSLYSSVPGISKILIQLSVCMKQSFCLDKPSSSLNASNSLQFFNVMRGIELKDFHDDIAIRVIELLKVAAHSLILERETLIQKSELAKSLVEKIRSYISRIMGGFPMKTRVREQKLTLLIEDCLQLWISISAIVDPNWNKIIFQEFLYMGNSYSRDLFSLELFCNILNYNDIPQHLEVVLQTLIKSLAKLQPPKYATSIINALRRLSLPILEFKNIHLNRRLTPIELNTNKSQIVLSVLSNLVEGAMSRQSKVNLICSFMDALNEEYDRYFKSSKFVEFCKRNVEFLQVHATELVGTLSIYQELANKLDVTPISANQIKWKGLPLVKKLVVLHKEFISSIVYQKDVFATLNQYTETGIWNSLFHLVSIYMKAITINQLEYWLCISILLDFLSLKLDSFEIDVTSREFARFVLSLEDMTSLCYSHWGSRFANVLRNYQLKALCQTYSILGKAYLIFDGYKDHQFIKKAIEKSLLDYALPSAQKMPVLDKAYSSFLFSDISNNSKDLLLPMEQHLLKPDHERYDPQEYAGHLRVLAADNALSETLYFDFSFQ</sequence>
<keyword evidence="1" id="KW-0175">Coiled coil</keyword>
<evidence type="ECO:0000313" key="3">
    <source>
        <dbReference type="EMBL" id="EGV63268.1"/>
    </source>
</evidence>
<dbReference type="InterPro" id="IPR019021">
    <property type="entry name" value="Mms22"/>
</dbReference>
<feature type="region of interest" description="Disordered" evidence="2">
    <location>
        <begin position="413"/>
        <end position="449"/>
    </location>
</feature>
<evidence type="ECO:0000256" key="2">
    <source>
        <dbReference type="SAM" id="MobiDB-lite"/>
    </source>
</evidence>
<feature type="compositionally biased region" description="Basic and acidic residues" evidence="2">
    <location>
        <begin position="151"/>
        <end position="168"/>
    </location>
</feature>
<gene>
    <name evidence="3" type="ORF">CANTEDRAFT_123287</name>
</gene>
<feature type="region of interest" description="Disordered" evidence="2">
    <location>
        <begin position="139"/>
        <end position="173"/>
    </location>
</feature>
<feature type="compositionally biased region" description="Basic and acidic residues" evidence="2">
    <location>
        <begin position="424"/>
        <end position="436"/>
    </location>
</feature>
<dbReference type="Pfam" id="PF09462">
    <property type="entry name" value="Mus7"/>
    <property type="match status" value="2"/>
</dbReference>
<dbReference type="Proteomes" id="UP000000707">
    <property type="component" value="Unassembled WGS sequence"/>
</dbReference>
<dbReference type="OrthoDB" id="4018542at2759"/>
<dbReference type="eggNOG" id="ENOG502SF90">
    <property type="taxonomic scope" value="Eukaryota"/>
</dbReference>
<feature type="region of interest" description="Disordered" evidence="2">
    <location>
        <begin position="93"/>
        <end position="120"/>
    </location>
</feature>